<feature type="transmembrane region" description="Helical" evidence="1">
    <location>
        <begin position="20"/>
        <end position="43"/>
    </location>
</feature>
<keyword evidence="1" id="KW-0812">Transmembrane</keyword>
<dbReference type="Proteomes" id="UP000863577">
    <property type="component" value="Unassembled WGS sequence"/>
</dbReference>
<evidence type="ECO:0000313" key="4">
    <source>
        <dbReference type="Proteomes" id="UP000863577"/>
    </source>
</evidence>
<dbReference type="Proteomes" id="UP000866496">
    <property type="component" value="Unassembled WGS sequence"/>
</dbReference>
<keyword evidence="1" id="KW-0472">Membrane</keyword>
<accession>A0A2S6ETY1</accession>
<evidence type="ECO:0000313" key="2">
    <source>
        <dbReference type="EMBL" id="HAU1880223.1"/>
    </source>
</evidence>
<sequence>MKLNLGTSKQTAEDNLEGCVLRIAQIIIISFWLSSAMCLSYVINLNLRLLTHVHDDDFYREC</sequence>
<proteinExistence type="predicted"/>
<reference evidence="3" key="2">
    <citation type="submission" date="2019-09" db="EMBL/GenBank/DDBJ databases">
        <authorList>
            <consortium name="NCBI Pathogen Detection Project"/>
        </authorList>
    </citation>
    <scope>NUCLEOTIDE SEQUENCE</scope>
    <source>
        <strain evidence="2">AZ00058701</strain>
        <strain evidence="3">CL18-200174</strain>
    </source>
</reference>
<evidence type="ECO:0000313" key="3">
    <source>
        <dbReference type="EMBL" id="HAU2396146.1"/>
    </source>
</evidence>
<comment type="caution">
    <text evidence="3">The sequence shown here is derived from an EMBL/GenBank/DDBJ whole genome shotgun (WGS) entry which is preliminary data.</text>
</comment>
<dbReference type="AlphaFoldDB" id="A0A2S6ETY1"/>
<evidence type="ECO:0000256" key="1">
    <source>
        <dbReference type="SAM" id="Phobius"/>
    </source>
</evidence>
<keyword evidence="1" id="KW-1133">Transmembrane helix</keyword>
<gene>
    <name evidence="2" type="ORF">JBJ86_08220</name>
    <name evidence="3" type="ORF">JBK99_07360</name>
</gene>
<protein>
    <submittedName>
        <fullName evidence="3">Uncharacterized protein</fullName>
    </submittedName>
</protein>
<organism evidence="3 4">
    <name type="scientific">Legionella pneumophila</name>
    <dbReference type="NCBI Taxonomy" id="446"/>
    <lineage>
        <taxon>Bacteria</taxon>
        <taxon>Pseudomonadati</taxon>
        <taxon>Pseudomonadota</taxon>
        <taxon>Gammaproteobacteria</taxon>
        <taxon>Legionellales</taxon>
        <taxon>Legionellaceae</taxon>
        <taxon>Legionella</taxon>
    </lineage>
</organism>
<dbReference type="EMBL" id="DACWHX010000009">
    <property type="protein sequence ID" value="HAU1880223.1"/>
    <property type="molecule type" value="Genomic_DNA"/>
</dbReference>
<reference evidence="3" key="1">
    <citation type="journal article" date="2018" name="Genome Biol.">
        <title>SKESA: strategic k-mer extension for scrupulous assemblies.</title>
        <authorList>
            <person name="Souvorov A."/>
            <person name="Agarwala R."/>
            <person name="Lipman D.J."/>
        </authorList>
    </citation>
    <scope>NUCLEOTIDE SEQUENCE</scope>
    <source>
        <strain evidence="2">AZ00058701</strain>
        <strain evidence="3">CL18-200174</strain>
    </source>
</reference>
<name>A0A2S6ETY1_LEGPN</name>
<dbReference type="EMBL" id="DACWOD010000005">
    <property type="protein sequence ID" value="HAU2396146.1"/>
    <property type="molecule type" value="Genomic_DNA"/>
</dbReference>